<reference evidence="2 3" key="1">
    <citation type="submission" date="2016-10" db="EMBL/GenBank/DDBJ databases">
        <title>Complete Genome Sequence of Peptococcaceae strain DCMF.</title>
        <authorList>
            <person name="Edwards R.J."/>
            <person name="Holland S.I."/>
            <person name="Deshpande N.P."/>
            <person name="Wong Y.K."/>
            <person name="Ertan H."/>
            <person name="Manefield M."/>
            <person name="Russell T.L."/>
            <person name="Lee M.J."/>
        </authorList>
    </citation>
    <scope>NUCLEOTIDE SEQUENCE [LARGE SCALE GENOMIC DNA]</scope>
    <source>
        <strain evidence="2 3">DCMF</strain>
    </source>
</reference>
<organism evidence="2 3">
    <name type="scientific">Formimonas warabiya</name>
    <dbReference type="NCBI Taxonomy" id="1761012"/>
    <lineage>
        <taxon>Bacteria</taxon>
        <taxon>Bacillati</taxon>
        <taxon>Bacillota</taxon>
        <taxon>Clostridia</taxon>
        <taxon>Eubacteriales</taxon>
        <taxon>Peptococcaceae</taxon>
        <taxon>Candidatus Formimonas</taxon>
    </lineage>
</organism>
<dbReference type="AlphaFoldDB" id="A0A3G1KPG3"/>
<proteinExistence type="predicted"/>
<accession>A0A3G1KPG3</accession>
<dbReference type="Gene3D" id="3.30.1340.30">
    <property type="match status" value="2"/>
</dbReference>
<dbReference type="Pfam" id="PF04972">
    <property type="entry name" value="BON"/>
    <property type="match status" value="3"/>
</dbReference>
<dbReference type="EMBL" id="CP017634">
    <property type="protein sequence ID" value="ATW24337.1"/>
    <property type="molecule type" value="Genomic_DNA"/>
</dbReference>
<keyword evidence="3" id="KW-1185">Reference proteome</keyword>
<evidence type="ECO:0000259" key="1">
    <source>
        <dbReference type="PROSITE" id="PS50914"/>
    </source>
</evidence>
<dbReference type="KEGG" id="fwa:DCMF_05650"/>
<feature type="domain" description="BON" evidence="1">
    <location>
        <begin position="130"/>
        <end position="198"/>
    </location>
</feature>
<feature type="domain" description="BON" evidence="1">
    <location>
        <begin position="57"/>
        <end position="125"/>
    </location>
</feature>
<gene>
    <name evidence="2" type="ORF">DCMF_05650</name>
</gene>
<dbReference type="InterPro" id="IPR051686">
    <property type="entry name" value="Lipoprotein_DolP"/>
</dbReference>
<dbReference type="InterPro" id="IPR007055">
    <property type="entry name" value="BON_dom"/>
</dbReference>
<dbReference type="PANTHER" id="PTHR34606:SF15">
    <property type="entry name" value="BON DOMAIN-CONTAINING PROTEIN"/>
    <property type="match status" value="1"/>
</dbReference>
<evidence type="ECO:0000313" key="3">
    <source>
        <dbReference type="Proteomes" id="UP000323521"/>
    </source>
</evidence>
<name>A0A3G1KPG3_FORW1</name>
<evidence type="ECO:0000313" key="2">
    <source>
        <dbReference type="EMBL" id="ATW24337.1"/>
    </source>
</evidence>
<feature type="domain" description="BON" evidence="1">
    <location>
        <begin position="200"/>
        <end position="268"/>
    </location>
</feature>
<dbReference type="PANTHER" id="PTHR34606">
    <property type="entry name" value="BON DOMAIN-CONTAINING PROTEIN"/>
    <property type="match status" value="1"/>
</dbReference>
<dbReference type="Proteomes" id="UP000323521">
    <property type="component" value="Chromosome"/>
</dbReference>
<protein>
    <recommendedName>
        <fullName evidence="1">BON domain-containing protein</fullName>
    </recommendedName>
</protein>
<sequence>MPLPRLKRRRNNNPFCLLDQCNPKNKFSGFHRVNFVLPCFFYGVKGKIFLQDSEVKKMQREKDDILKLRLEQELPDALEVHFDIREGKVSLTGVVDSLEDKDQAGQMVSQIPGVVSVENHLTVAGDKRFTDSKLGELIQERLIESGDRDLTGLSFQVHHGVVVLQGEVSHLDARESAGTLVSQIPGVGEIQNQIRIRTEEDSASIMNDLSLSLSREGVNLSEVEIRSQGNQVILGGWAQTRQDAERIMKTVRHVNGIKNIKNQMMIREELH</sequence>
<dbReference type="PROSITE" id="PS50914">
    <property type="entry name" value="BON"/>
    <property type="match status" value="3"/>
</dbReference>